<dbReference type="Proteomes" id="UP001304650">
    <property type="component" value="Chromosome"/>
</dbReference>
<proteinExistence type="inferred from homology"/>
<evidence type="ECO:0000259" key="3">
    <source>
        <dbReference type="Pfam" id="PF00171"/>
    </source>
</evidence>
<dbReference type="KEGG" id="proo:MJB10_12835"/>
<dbReference type="PANTHER" id="PTHR43353:SF5">
    <property type="entry name" value="SUCCINATE-SEMIALDEHYDE DEHYDROGENASE, MITOCHONDRIAL"/>
    <property type="match status" value="1"/>
</dbReference>
<dbReference type="FunFam" id="3.40.605.10:FF:000005">
    <property type="entry name" value="Succinate-semialdehyde dehydrogenase I"/>
    <property type="match status" value="1"/>
</dbReference>
<dbReference type="AlphaFoldDB" id="A0AA96RL42"/>
<dbReference type="Gene3D" id="3.40.605.10">
    <property type="entry name" value="Aldehyde Dehydrogenase, Chain A, domain 1"/>
    <property type="match status" value="1"/>
</dbReference>
<dbReference type="Pfam" id="PF00171">
    <property type="entry name" value="Aldedh"/>
    <property type="match status" value="1"/>
</dbReference>
<dbReference type="SUPFAM" id="SSF53720">
    <property type="entry name" value="ALDH-like"/>
    <property type="match status" value="1"/>
</dbReference>
<dbReference type="EC" id="1.2.1.-" evidence="4"/>
<dbReference type="InterPro" id="IPR016161">
    <property type="entry name" value="Ald_DH/histidinol_DH"/>
</dbReference>
<accession>A0AA96RL42</accession>
<organism evidence="4 5">
    <name type="scientific">Paenibacillus roseopurpureus</name>
    <dbReference type="NCBI Taxonomy" id="2918901"/>
    <lineage>
        <taxon>Bacteria</taxon>
        <taxon>Bacillati</taxon>
        <taxon>Bacillota</taxon>
        <taxon>Bacilli</taxon>
        <taxon>Bacillales</taxon>
        <taxon>Paenibacillaceae</taxon>
        <taxon>Paenibacillus</taxon>
    </lineage>
</organism>
<dbReference type="CDD" id="cd07103">
    <property type="entry name" value="ALDH_F5_SSADH_GabD"/>
    <property type="match status" value="1"/>
</dbReference>
<dbReference type="GO" id="GO:0004777">
    <property type="term" value="F:succinate-semialdehyde dehydrogenase (NAD+) activity"/>
    <property type="evidence" value="ECO:0007669"/>
    <property type="project" value="TreeGrafter"/>
</dbReference>
<dbReference type="InterPro" id="IPR015590">
    <property type="entry name" value="Aldehyde_DH_dom"/>
</dbReference>
<evidence type="ECO:0000256" key="1">
    <source>
        <dbReference type="ARBA" id="ARBA00009986"/>
    </source>
</evidence>
<keyword evidence="5" id="KW-1185">Reference proteome</keyword>
<dbReference type="InterPro" id="IPR016160">
    <property type="entry name" value="Ald_DH_CS_CYS"/>
</dbReference>
<dbReference type="InterPro" id="IPR016162">
    <property type="entry name" value="Ald_DH_N"/>
</dbReference>
<dbReference type="FunFam" id="3.40.309.10:FF:000004">
    <property type="entry name" value="Succinate-semialdehyde dehydrogenase I"/>
    <property type="match status" value="1"/>
</dbReference>
<protein>
    <submittedName>
        <fullName evidence="4">NAD-dependent succinate-semialdehyde dehydrogenase</fullName>
        <ecNumber evidence="4">1.2.1.-</ecNumber>
    </submittedName>
</protein>
<comment type="similarity">
    <text evidence="1">Belongs to the aldehyde dehydrogenase family.</text>
</comment>
<evidence type="ECO:0000313" key="5">
    <source>
        <dbReference type="Proteomes" id="UP001304650"/>
    </source>
</evidence>
<dbReference type="InterPro" id="IPR050740">
    <property type="entry name" value="Aldehyde_DH_Superfamily"/>
</dbReference>
<dbReference type="GO" id="GO:0009450">
    <property type="term" value="P:gamma-aminobutyric acid catabolic process"/>
    <property type="evidence" value="ECO:0007669"/>
    <property type="project" value="TreeGrafter"/>
</dbReference>
<dbReference type="PROSITE" id="PS00070">
    <property type="entry name" value="ALDEHYDE_DEHYDR_CYS"/>
    <property type="match status" value="1"/>
</dbReference>
<dbReference type="RefSeq" id="WP_314805610.1">
    <property type="nucleotide sequence ID" value="NZ_CP130319.1"/>
</dbReference>
<evidence type="ECO:0000313" key="4">
    <source>
        <dbReference type="EMBL" id="WNR47058.1"/>
    </source>
</evidence>
<dbReference type="EMBL" id="CP130319">
    <property type="protein sequence ID" value="WNR47058.1"/>
    <property type="molecule type" value="Genomic_DNA"/>
</dbReference>
<reference evidence="4" key="1">
    <citation type="submission" date="2022-02" db="EMBL/GenBank/DDBJ databases">
        <title>Paenibacillus sp. MBLB1832 Whole Genome Shotgun Sequencing.</title>
        <authorList>
            <person name="Hwang C.Y."/>
            <person name="Cho E.-S."/>
            <person name="Seo M.-J."/>
        </authorList>
    </citation>
    <scope>NUCLEOTIDE SEQUENCE</scope>
    <source>
        <strain evidence="4">MBLB1832</strain>
    </source>
</reference>
<evidence type="ECO:0000256" key="2">
    <source>
        <dbReference type="ARBA" id="ARBA00023002"/>
    </source>
</evidence>
<gene>
    <name evidence="4" type="ORF">MJB10_12835</name>
</gene>
<name>A0AA96RL42_9BACL</name>
<keyword evidence="2 4" id="KW-0560">Oxidoreductase</keyword>
<dbReference type="Gene3D" id="3.40.309.10">
    <property type="entry name" value="Aldehyde Dehydrogenase, Chain A, domain 2"/>
    <property type="match status" value="1"/>
</dbReference>
<dbReference type="InterPro" id="IPR016163">
    <property type="entry name" value="Ald_DH_C"/>
</dbReference>
<sequence length="461" mass="50177">MRVYNPATGEVVGKVPKGGGEAAMKAVDAADQALTAWRQLTAKERGRYLCEWADRILLHRDELSILMSKEQGKPVEEAKGELEGSAEFIRWYAEEGKRIYGETIPGSSKNQRIMVWRQPIGIVGMITPWNYPAAMVVRKVAPALAAGCTVVVKPARQTPLIAVALFQLLIETGLPNGVANLVTGDATEIGQVLLTDSRVRKISFTGSTEVGKHIMQSASKQLKRLSLELGGIAPVLVFPDADLDLAADCIVSNKFENCGQVCNGINLIYAHEDIRASLSEKIVSNVRQLRVGVGTELGMDVGPLIDQAALERVERLVSEAAAKGAKILTGGHRLEEGDYAKGYFYAPTVLDDVHDEMALTKEEIFGPVAPILAFQSEEEVIARCNNTPYGLAAYLFTRDVSRVYRVCERLEFGMVAVNGTSLSVPQAPFGGIKESGMGREGGHHGLEEFLDLKYIHLKIED</sequence>
<feature type="domain" description="Aldehyde dehydrogenase" evidence="3">
    <location>
        <begin position="1"/>
        <end position="454"/>
    </location>
</feature>
<dbReference type="PANTHER" id="PTHR43353">
    <property type="entry name" value="SUCCINATE-SEMIALDEHYDE DEHYDROGENASE, MITOCHONDRIAL"/>
    <property type="match status" value="1"/>
</dbReference>